<keyword evidence="2 4" id="KW-0479">Metal-binding</keyword>
<reference evidence="8" key="1">
    <citation type="submission" date="2016-10" db="EMBL/GenBank/DDBJ databases">
        <authorList>
            <person name="Varghese N."/>
            <person name="Submissions S."/>
        </authorList>
    </citation>
    <scope>NUCLEOTIDE SEQUENCE [LARGE SCALE GENOMIC DNA]</scope>
    <source>
        <strain evidence="8">Nm69</strain>
    </source>
</reference>
<keyword evidence="3 4" id="KW-0408">Iron</keyword>
<feature type="domain" description="Cytochrome c" evidence="6">
    <location>
        <begin position="131"/>
        <end position="215"/>
    </location>
</feature>
<evidence type="ECO:0000256" key="5">
    <source>
        <dbReference type="SAM" id="SignalP"/>
    </source>
</evidence>
<evidence type="ECO:0000313" key="8">
    <source>
        <dbReference type="Proteomes" id="UP000199533"/>
    </source>
</evidence>
<dbReference type="Gene3D" id="1.10.760.10">
    <property type="entry name" value="Cytochrome c-like domain"/>
    <property type="match status" value="2"/>
</dbReference>
<dbReference type="PANTHER" id="PTHR33751:SF11">
    <property type="entry name" value="BLL4483 PROTEIN"/>
    <property type="match status" value="1"/>
</dbReference>
<keyword evidence="8" id="KW-1185">Reference proteome</keyword>
<dbReference type="InterPro" id="IPR009056">
    <property type="entry name" value="Cyt_c-like_dom"/>
</dbReference>
<evidence type="ECO:0000313" key="7">
    <source>
        <dbReference type="EMBL" id="SFL34787.1"/>
    </source>
</evidence>
<keyword evidence="1 4" id="KW-0349">Heme</keyword>
<evidence type="ECO:0000256" key="2">
    <source>
        <dbReference type="ARBA" id="ARBA00022723"/>
    </source>
</evidence>
<proteinExistence type="predicted"/>
<name>A0A1I4GZJ4_9PROT</name>
<evidence type="ECO:0000256" key="4">
    <source>
        <dbReference type="PROSITE-ProRule" id="PRU00433"/>
    </source>
</evidence>
<organism evidence="7 8">
    <name type="scientific">Nitrosomonas aestuarii</name>
    <dbReference type="NCBI Taxonomy" id="52441"/>
    <lineage>
        <taxon>Bacteria</taxon>
        <taxon>Pseudomonadati</taxon>
        <taxon>Pseudomonadota</taxon>
        <taxon>Betaproteobacteria</taxon>
        <taxon>Nitrosomonadales</taxon>
        <taxon>Nitrosomonadaceae</taxon>
        <taxon>Nitrosomonas</taxon>
    </lineage>
</organism>
<dbReference type="STRING" id="52441.SAMN05216302_106511"/>
<feature type="signal peptide" evidence="5">
    <location>
        <begin position="1"/>
        <end position="28"/>
    </location>
</feature>
<dbReference type="EMBL" id="FOSP01000065">
    <property type="protein sequence ID" value="SFL34787.1"/>
    <property type="molecule type" value="Genomic_DNA"/>
</dbReference>
<dbReference type="SUPFAM" id="SSF46626">
    <property type="entry name" value="Cytochrome c"/>
    <property type="match status" value="2"/>
</dbReference>
<dbReference type="PROSITE" id="PS51007">
    <property type="entry name" value="CYTC"/>
    <property type="match status" value="1"/>
</dbReference>
<evidence type="ECO:0000256" key="3">
    <source>
        <dbReference type="ARBA" id="ARBA00023004"/>
    </source>
</evidence>
<dbReference type="InterPro" id="IPR050597">
    <property type="entry name" value="Cytochrome_c_Oxidase_Subunit"/>
</dbReference>
<evidence type="ECO:0000259" key="6">
    <source>
        <dbReference type="PROSITE" id="PS51007"/>
    </source>
</evidence>
<dbReference type="Proteomes" id="UP000199533">
    <property type="component" value="Unassembled WGS sequence"/>
</dbReference>
<evidence type="ECO:0000256" key="1">
    <source>
        <dbReference type="ARBA" id="ARBA00022617"/>
    </source>
</evidence>
<dbReference type="InterPro" id="IPR036909">
    <property type="entry name" value="Cyt_c-like_dom_sf"/>
</dbReference>
<accession>A0A1I4GZJ4</accession>
<keyword evidence="5" id="KW-0732">Signal</keyword>
<protein>
    <recommendedName>
        <fullName evidence="6">Cytochrome c domain-containing protein</fullName>
    </recommendedName>
</protein>
<feature type="chain" id="PRO_5011635918" description="Cytochrome c domain-containing protein" evidence="5">
    <location>
        <begin position="29"/>
        <end position="244"/>
    </location>
</feature>
<dbReference type="GO" id="GO:0020037">
    <property type="term" value="F:heme binding"/>
    <property type="evidence" value="ECO:0007669"/>
    <property type="project" value="InterPro"/>
</dbReference>
<sequence>MILKSMAIHNMIHFIFIGFLLTTPAAIAANIVPDTMAERVKACTICHGDEDKVEQHAYYPSINGKPKGYLFNQLRNFRDGRRHYQPMAVLLENMSDSYLMEIAYYFSALQLPVLPSEQIEMESNEIRLAEQLIFSGFADRNIPACSACHGIDLMGTAPFVPGLLGLSRTYITAQFGSWRNGGLIRGQVSDCMSEIAKKLTDSETIAIAKWLATQSVSGKPDPTDTLSPELAHRCSSIVLGDTKK</sequence>
<gene>
    <name evidence="7" type="ORF">SAMN05216302_106511</name>
</gene>
<dbReference type="AlphaFoldDB" id="A0A1I4GZJ4"/>
<dbReference type="PANTHER" id="PTHR33751">
    <property type="entry name" value="CBB3-TYPE CYTOCHROME C OXIDASE SUBUNIT FIXP"/>
    <property type="match status" value="1"/>
</dbReference>
<dbReference type="GO" id="GO:0009055">
    <property type="term" value="F:electron transfer activity"/>
    <property type="evidence" value="ECO:0007669"/>
    <property type="project" value="InterPro"/>
</dbReference>
<dbReference type="GO" id="GO:0046872">
    <property type="term" value="F:metal ion binding"/>
    <property type="evidence" value="ECO:0007669"/>
    <property type="project" value="UniProtKB-KW"/>
</dbReference>